<dbReference type="SMART" id="SM00387">
    <property type="entry name" value="HATPase_c"/>
    <property type="match status" value="1"/>
</dbReference>
<dbReference type="InterPro" id="IPR003594">
    <property type="entry name" value="HATPase_dom"/>
</dbReference>
<keyword evidence="9" id="KW-0902">Two-component regulatory system</keyword>
<dbReference type="EMBL" id="SDLP01000001">
    <property type="protein sequence ID" value="TDL12326.1"/>
    <property type="molecule type" value="Genomic_DNA"/>
</dbReference>
<evidence type="ECO:0000256" key="6">
    <source>
        <dbReference type="ARBA" id="ARBA00022692"/>
    </source>
</evidence>
<feature type="domain" description="HAMP" evidence="13">
    <location>
        <begin position="210"/>
        <end position="263"/>
    </location>
</feature>
<dbReference type="PANTHER" id="PTHR45436">
    <property type="entry name" value="SENSOR HISTIDINE KINASE YKOH"/>
    <property type="match status" value="1"/>
</dbReference>
<evidence type="ECO:0000256" key="8">
    <source>
        <dbReference type="ARBA" id="ARBA00022989"/>
    </source>
</evidence>
<dbReference type="PROSITE" id="PS50885">
    <property type="entry name" value="HAMP"/>
    <property type="match status" value="1"/>
</dbReference>
<dbReference type="SUPFAM" id="SSF55874">
    <property type="entry name" value="ATPase domain of HSP90 chaperone/DNA topoisomerase II/histidine kinase"/>
    <property type="match status" value="1"/>
</dbReference>
<dbReference type="Proteomes" id="UP000294952">
    <property type="component" value="Unassembled WGS sequence"/>
</dbReference>
<dbReference type="Pfam" id="PF00512">
    <property type="entry name" value="HisKA"/>
    <property type="match status" value="1"/>
</dbReference>
<keyword evidence="4" id="KW-0597">Phosphoprotein</keyword>
<evidence type="ECO:0000259" key="13">
    <source>
        <dbReference type="PROSITE" id="PS50885"/>
    </source>
</evidence>
<evidence type="ECO:0000256" key="10">
    <source>
        <dbReference type="ARBA" id="ARBA00023136"/>
    </source>
</evidence>
<dbReference type="EC" id="2.7.13.3" evidence="3"/>
<keyword evidence="5 14" id="KW-0808">Transferase</keyword>
<dbReference type="InterPro" id="IPR050428">
    <property type="entry name" value="TCS_sensor_his_kinase"/>
</dbReference>
<dbReference type="Pfam" id="PF00672">
    <property type="entry name" value="HAMP"/>
    <property type="match status" value="1"/>
</dbReference>
<name>A0A0J6W1A6_9MYCO</name>
<comment type="subcellular location">
    <subcellularLocation>
        <location evidence="2">Cell membrane</location>
    </subcellularLocation>
</comment>
<dbReference type="EMBL" id="JYNU01000014">
    <property type="protein sequence ID" value="KMO76184.1"/>
    <property type="molecule type" value="Genomic_DNA"/>
</dbReference>
<evidence type="ECO:0000256" key="9">
    <source>
        <dbReference type="ARBA" id="ARBA00023012"/>
    </source>
</evidence>
<evidence type="ECO:0000259" key="12">
    <source>
        <dbReference type="PROSITE" id="PS50109"/>
    </source>
</evidence>
<dbReference type="InterPro" id="IPR003661">
    <property type="entry name" value="HisK_dim/P_dom"/>
</dbReference>
<dbReference type="Pfam" id="PF02518">
    <property type="entry name" value="HATPase_c"/>
    <property type="match status" value="1"/>
</dbReference>
<dbReference type="InterPro" id="IPR003660">
    <property type="entry name" value="HAMP_dom"/>
</dbReference>
<dbReference type="SUPFAM" id="SSF47384">
    <property type="entry name" value="Homodimeric domain of signal transducing histidine kinase"/>
    <property type="match status" value="1"/>
</dbReference>
<accession>A0A0J6W1A6</accession>
<dbReference type="PATRIC" id="fig|1807.14.peg.2738"/>
<dbReference type="CDD" id="cd00082">
    <property type="entry name" value="HisKA"/>
    <property type="match status" value="1"/>
</dbReference>
<evidence type="ECO:0000313" key="16">
    <source>
        <dbReference type="Proteomes" id="UP000036313"/>
    </source>
</evidence>
<dbReference type="CDD" id="cd00075">
    <property type="entry name" value="HATPase"/>
    <property type="match status" value="1"/>
</dbReference>
<reference evidence="14 16" key="1">
    <citation type="journal article" date="2015" name="Genome Biol. Evol.">
        <title>Characterization of Three Mycobacterium spp. with Potential Use in Bioremediation by Genome Sequencing and Comparative Genomics.</title>
        <authorList>
            <person name="Das S."/>
            <person name="Pettersson B.M."/>
            <person name="Behra P.R."/>
            <person name="Ramesh M."/>
            <person name="Dasgupta S."/>
            <person name="Bhattacharya A."/>
            <person name="Kirsebom L.A."/>
        </authorList>
    </citation>
    <scope>NUCLEOTIDE SEQUENCE [LARGE SCALE GENOMIC DNA]</scope>
    <source>
        <strain evidence="14 16">DSM 44075</strain>
    </source>
</reference>
<evidence type="ECO:0000256" key="7">
    <source>
        <dbReference type="ARBA" id="ARBA00022777"/>
    </source>
</evidence>
<dbReference type="CDD" id="cd06225">
    <property type="entry name" value="HAMP"/>
    <property type="match status" value="1"/>
</dbReference>
<dbReference type="Gene3D" id="1.10.287.130">
    <property type="match status" value="1"/>
</dbReference>
<sequence>MIRSVAPRWKTVDHAGGAPLPRLRQPGTWLRPRHWGISARSAFASAAVVLVAFVIAGLGLALILYRSLLAGVDDAAAARVRDIVAALQFDVARDLDSVLTATDQRIVAVQVIDAAGTVVKRSASAPADALIAPASVGPAMRIGLPDNASPDGDMRISGQTVNGVDGPYTILVGAGSEAVESTVKTVMILLAGAAPIVTVAAAAVSYLLVARSLRSVDAIRARVADISTSDLTERVPVPSTYDEISALALTMNEMLARIEAGHDAQRRFVGDASHELRSPVQAMLSALDVAAAHPEFLDADLASGTLRPEAQRMQSLVEDLLLLARADERGLTLRRRDVDLDDLASLEVVRLLRETTLTVDAELTPTRLVGDPGGLSRVLRNLLENASRHASSTIELRVHPAEHHAVVTVADDGPGIPEADRARVFDRFVRLDSDRSRSSGGTGLGLAIVSEVVAAHGGTVTIGDRVAGGALVTVQLPLMNSPESSR</sequence>
<dbReference type="Gene3D" id="3.30.565.10">
    <property type="entry name" value="Histidine kinase-like ATPase, C-terminal domain"/>
    <property type="match status" value="1"/>
</dbReference>
<proteinExistence type="predicted"/>
<evidence type="ECO:0000256" key="2">
    <source>
        <dbReference type="ARBA" id="ARBA00004236"/>
    </source>
</evidence>
<evidence type="ECO:0000256" key="5">
    <source>
        <dbReference type="ARBA" id="ARBA00022679"/>
    </source>
</evidence>
<dbReference type="GO" id="GO:0005886">
    <property type="term" value="C:plasma membrane"/>
    <property type="evidence" value="ECO:0007669"/>
    <property type="project" value="UniProtKB-SubCell"/>
</dbReference>
<dbReference type="AlphaFoldDB" id="A0A0J6W1A6"/>
<comment type="caution">
    <text evidence="14">The sequence shown here is derived from an EMBL/GenBank/DDBJ whole genome shotgun (WGS) entry which is preliminary data.</text>
</comment>
<dbReference type="InterPro" id="IPR036890">
    <property type="entry name" value="HATPase_C_sf"/>
</dbReference>
<keyword evidence="8 11" id="KW-1133">Transmembrane helix</keyword>
<dbReference type="PANTHER" id="PTHR45436:SF5">
    <property type="entry name" value="SENSOR HISTIDINE KINASE TRCS"/>
    <property type="match status" value="1"/>
</dbReference>
<comment type="catalytic activity">
    <reaction evidence="1">
        <text>ATP + protein L-histidine = ADP + protein N-phospho-L-histidine.</text>
        <dbReference type="EC" id="2.7.13.3"/>
    </reaction>
</comment>
<evidence type="ECO:0000256" key="4">
    <source>
        <dbReference type="ARBA" id="ARBA00022553"/>
    </source>
</evidence>
<dbReference type="SMART" id="SM00388">
    <property type="entry name" value="HisKA"/>
    <property type="match status" value="1"/>
</dbReference>
<feature type="transmembrane region" description="Helical" evidence="11">
    <location>
        <begin position="41"/>
        <end position="65"/>
    </location>
</feature>
<reference evidence="15 17" key="2">
    <citation type="submission" date="2019-01" db="EMBL/GenBank/DDBJ databases">
        <title>High-quality-draft genome sequences of five non-tuberculosis mycobacteriaceae isolated from a nosocomial environment.</title>
        <authorList>
            <person name="Tiago I."/>
            <person name="Alarico S."/>
            <person name="Pereira S.G."/>
            <person name="Coelho C."/>
            <person name="Maranha A."/>
            <person name="Empadinhas N."/>
        </authorList>
    </citation>
    <scope>NUCLEOTIDE SEQUENCE [LARGE SCALE GENOMIC DNA]</scope>
    <source>
        <strain evidence="15 17">22DIII</strain>
    </source>
</reference>
<dbReference type="PRINTS" id="PR00344">
    <property type="entry name" value="BCTRLSENSOR"/>
</dbReference>
<dbReference type="GO" id="GO:0000155">
    <property type="term" value="F:phosphorelay sensor kinase activity"/>
    <property type="evidence" value="ECO:0007669"/>
    <property type="project" value="InterPro"/>
</dbReference>
<gene>
    <name evidence="14" type="primary">arlS</name>
    <name evidence="15" type="ORF">EUA04_05040</name>
    <name evidence="14" type="ORF">MOBUDSM44075_02714</name>
</gene>
<dbReference type="Gene3D" id="6.10.340.10">
    <property type="match status" value="1"/>
</dbReference>
<evidence type="ECO:0000256" key="11">
    <source>
        <dbReference type="SAM" id="Phobius"/>
    </source>
</evidence>
<feature type="transmembrane region" description="Helical" evidence="11">
    <location>
        <begin position="186"/>
        <end position="209"/>
    </location>
</feature>
<dbReference type="InterPro" id="IPR004358">
    <property type="entry name" value="Sig_transdc_His_kin-like_C"/>
</dbReference>
<evidence type="ECO:0000313" key="17">
    <source>
        <dbReference type="Proteomes" id="UP000294952"/>
    </source>
</evidence>
<dbReference type="PROSITE" id="PS50109">
    <property type="entry name" value="HIS_KIN"/>
    <property type="match status" value="1"/>
</dbReference>
<keyword evidence="7 14" id="KW-0418">Kinase</keyword>
<dbReference type="SMART" id="SM00304">
    <property type="entry name" value="HAMP"/>
    <property type="match status" value="1"/>
</dbReference>
<dbReference type="Proteomes" id="UP000036313">
    <property type="component" value="Unassembled WGS sequence"/>
</dbReference>
<dbReference type="InterPro" id="IPR036097">
    <property type="entry name" value="HisK_dim/P_sf"/>
</dbReference>
<evidence type="ECO:0000256" key="1">
    <source>
        <dbReference type="ARBA" id="ARBA00000085"/>
    </source>
</evidence>
<keyword evidence="10 11" id="KW-0472">Membrane</keyword>
<protein>
    <recommendedName>
        <fullName evidence="3">histidine kinase</fullName>
        <ecNumber evidence="3">2.7.13.3</ecNumber>
    </recommendedName>
</protein>
<evidence type="ECO:0000313" key="14">
    <source>
        <dbReference type="EMBL" id="KMO76184.1"/>
    </source>
</evidence>
<organism evidence="14 16">
    <name type="scientific">Mycolicibacterium obuense</name>
    <dbReference type="NCBI Taxonomy" id="1807"/>
    <lineage>
        <taxon>Bacteria</taxon>
        <taxon>Bacillati</taxon>
        <taxon>Actinomycetota</taxon>
        <taxon>Actinomycetes</taxon>
        <taxon>Mycobacteriales</taxon>
        <taxon>Mycobacteriaceae</taxon>
        <taxon>Mycolicibacterium</taxon>
    </lineage>
</organism>
<feature type="domain" description="Histidine kinase" evidence="12">
    <location>
        <begin position="271"/>
        <end position="480"/>
    </location>
</feature>
<dbReference type="InterPro" id="IPR005467">
    <property type="entry name" value="His_kinase_dom"/>
</dbReference>
<evidence type="ECO:0000256" key="3">
    <source>
        <dbReference type="ARBA" id="ARBA00012438"/>
    </source>
</evidence>
<keyword evidence="6 11" id="KW-0812">Transmembrane</keyword>
<evidence type="ECO:0000313" key="15">
    <source>
        <dbReference type="EMBL" id="TDL12326.1"/>
    </source>
</evidence>